<evidence type="ECO:0000313" key="4">
    <source>
        <dbReference type="Proteomes" id="UP000466966"/>
    </source>
</evidence>
<feature type="chain" id="PRO_5032545859" evidence="1">
    <location>
        <begin position="21"/>
        <end position="148"/>
    </location>
</feature>
<sequence length="148" mass="15795">MKLTTTLAAVAGIAMLGACATIEEEAVDASSDTYRAHLMGSNEVPAGDPDGMADAEISVSDGFDQVCWEVKNVRGIGDVTAAHIHFGRAGTNGPPVFTLTKSNEGRWQGCRDGREWTQNRLQGNPADFYVNLHTAEYPNGAIRGQLSQ</sequence>
<dbReference type="Proteomes" id="UP000466966">
    <property type="component" value="Unassembled WGS sequence"/>
</dbReference>
<protein>
    <submittedName>
        <fullName evidence="3">CHRD domain-containing protein</fullName>
    </submittedName>
</protein>
<name>A0A844YVD3_9SPHN</name>
<dbReference type="PROSITE" id="PS51257">
    <property type="entry name" value="PROKAR_LIPOPROTEIN"/>
    <property type="match status" value="1"/>
</dbReference>
<evidence type="ECO:0000313" key="3">
    <source>
        <dbReference type="EMBL" id="MXO70801.1"/>
    </source>
</evidence>
<dbReference type="OrthoDB" id="571052at2"/>
<evidence type="ECO:0000256" key="1">
    <source>
        <dbReference type="SAM" id="SignalP"/>
    </source>
</evidence>
<dbReference type="EMBL" id="WTYV01000001">
    <property type="protein sequence ID" value="MXO70801.1"/>
    <property type="molecule type" value="Genomic_DNA"/>
</dbReference>
<keyword evidence="1" id="KW-0732">Signal</keyword>
<dbReference type="RefSeq" id="WP_160770673.1">
    <property type="nucleotide sequence ID" value="NZ_WTYV01000001.1"/>
</dbReference>
<comment type="caution">
    <text evidence="3">The sequence shown here is derived from an EMBL/GenBank/DDBJ whole genome shotgun (WGS) entry which is preliminary data.</text>
</comment>
<proteinExistence type="predicted"/>
<dbReference type="AlphaFoldDB" id="A0A844YVD3"/>
<dbReference type="InterPro" id="IPR010895">
    <property type="entry name" value="CHRD"/>
</dbReference>
<evidence type="ECO:0000259" key="2">
    <source>
        <dbReference type="SMART" id="SM00754"/>
    </source>
</evidence>
<gene>
    <name evidence="3" type="ORF">GRI99_04030</name>
</gene>
<dbReference type="Pfam" id="PF07452">
    <property type="entry name" value="CHRD"/>
    <property type="match status" value="1"/>
</dbReference>
<feature type="domain" description="CHRD" evidence="2">
    <location>
        <begin position="32"/>
        <end position="148"/>
    </location>
</feature>
<reference evidence="3 4" key="1">
    <citation type="submission" date="2019-12" db="EMBL/GenBank/DDBJ databases">
        <title>Genomic-based taxomic classification of the family Erythrobacteraceae.</title>
        <authorList>
            <person name="Xu L."/>
        </authorList>
    </citation>
    <scope>NUCLEOTIDE SEQUENCE [LARGE SCALE GENOMIC DNA]</scope>
    <source>
        <strain evidence="3 4">M0322</strain>
    </source>
</reference>
<keyword evidence="4" id="KW-1185">Reference proteome</keyword>
<organism evidence="3 4">
    <name type="scientific">Alteraurantiacibacter buctensis</name>
    <dbReference type="NCBI Taxonomy" id="1503981"/>
    <lineage>
        <taxon>Bacteria</taxon>
        <taxon>Pseudomonadati</taxon>
        <taxon>Pseudomonadota</taxon>
        <taxon>Alphaproteobacteria</taxon>
        <taxon>Sphingomonadales</taxon>
        <taxon>Erythrobacteraceae</taxon>
        <taxon>Alteraurantiacibacter</taxon>
    </lineage>
</organism>
<accession>A0A844YVD3</accession>
<feature type="signal peptide" evidence="1">
    <location>
        <begin position="1"/>
        <end position="20"/>
    </location>
</feature>
<dbReference type="SMART" id="SM00754">
    <property type="entry name" value="CHRD"/>
    <property type="match status" value="1"/>
</dbReference>